<feature type="transmembrane region" description="Helical" evidence="6">
    <location>
        <begin position="71"/>
        <end position="92"/>
    </location>
</feature>
<evidence type="ECO:0000256" key="5">
    <source>
        <dbReference type="ARBA" id="ARBA00023136"/>
    </source>
</evidence>
<dbReference type="Pfam" id="PF06146">
    <property type="entry name" value="PsiE"/>
    <property type="match status" value="1"/>
</dbReference>
<name>A0A809Y077_9BRAD</name>
<protein>
    <recommendedName>
        <fullName evidence="8">Protein PsiE</fullName>
    </recommendedName>
</protein>
<dbReference type="AlphaFoldDB" id="A0A809Y077"/>
<evidence type="ECO:0000256" key="4">
    <source>
        <dbReference type="ARBA" id="ARBA00022989"/>
    </source>
</evidence>
<keyword evidence="2" id="KW-1003">Cell membrane</keyword>
<evidence type="ECO:0000256" key="1">
    <source>
        <dbReference type="ARBA" id="ARBA00004651"/>
    </source>
</evidence>
<dbReference type="EMBL" id="AP023092">
    <property type="protein sequence ID" value="BCE33556.1"/>
    <property type="molecule type" value="Genomic_DNA"/>
</dbReference>
<feature type="transmembrane region" description="Helical" evidence="6">
    <location>
        <begin position="142"/>
        <end position="162"/>
    </location>
</feature>
<dbReference type="GO" id="GO:0005886">
    <property type="term" value="C:plasma membrane"/>
    <property type="evidence" value="ECO:0007669"/>
    <property type="project" value="UniProtKB-SubCell"/>
</dbReference>
<keyword evidence="5 6" id="KW-0472">Membrane</keyword>
<evidence type="ECO:0000256" key="6">
    <source>
        <dbReference type="SAM" id="Phobius"/>
    </source>
</evidence>
<evidence type="ECO:0000313" key="7">
    <source>
        <dbReference type="EMBL" id="BCE33556.1"/>
    </source>
</evidence>
<feature type="transmembrane region" description="Helical" evidence="6">
    <location>
        <begin position="112"/>
        <end position="130"/>
    </location>
</feature>
<keyword evidence="3 6" id="KW-0812">Transmembrane</keyword>
<feature type="transmembrane region" description="Helical" evidence="6">
    <location>
        <begin position="174"/>
        <end position="191"/>
    </location>
</feature>
<sequence length="209" mass="23386">MSARHLLTAVKAKNILWSYGPVRSRLTAWSDNACQASERKRAKATMSIKDEFQENKSEFRLASLYQWFEHAVVLFLTFLIAIVVVAAVWTLSLKILFGLVLAGSLDPSDFRVFQAVFGMIFTVIIALEFKKSLLVVAERREAVVQIRSVIVIALLAICRKVIILDLNETDALHTLAFATVILALGVVYWLVRDSDCRKEGAAQIEEVAT</sequence>
<dbReference type="InterPro" id="IPR020948">
    <property type="entry name" value="P_starv_induced_PsiE-like"/>
</dbReference>
<comment type="subcellular location">
    <subcellularLocation>
        <location evidence="1">Cell membrane</location>
        <topology evidence="1">Multi-pass membrane protein</topology>
    </subcellularLocation>
</comment>
<keyword evidence="4 6" id="KW-1133">Transmembrane helix</keyword>
<proteinExistence type="predicted"/>
<gene>
    <name evidence="7" type="ORF">XF2B_73250</name>
</gene>
<evidence type="ECO:0008006" key="8">
    <source>
        <dbReference type="Google" id="ProtNLM"/>
    </source>
</evidence>
<evidence type="ECO:0000256" key="2">
    <source>
        <dbReference type="ARBA" id="ARBA00022475"/>
    </source>
</evidence>
<reference evidence="7" key="1">
    <citation type="submission" date="2020-05" db="EMBL/GenBank/DDBJ databases">
        <title>Complete genome sequence of Bradyrhizobium diazoefficiens XF2 isolated from soybean nodule.</title>
        <authorList>
            <person name="Noda R."/>
            <person name="Kakizaki K."/>
            <person name="Minamisawa K."/>
        </authorList>
    </citation>
    <scope>NUCLEOTIDE SEQUENCE</scope>
    <source>
        <strain evidence="7">XF2</strain>
    </source>
</reference>
<evidence type="ECO:0000256" key="3">
    <source>
        <dbReference type="ARBA" id="ARBA00022692"/>
    </source>
</evidence>
<accession>A0A809Y077</accession>
<organism evidence="7">
    <name type="scientific">Bradyrhizobium diazoefficiens</name>
    <dbReference type="NCBI Taxonomy" id="1355477"/>
    <lineage>
        <taxon>Bacteria</taxon>
        <taxon>Pseudomonadati</taxon>
        <taxon>Pseudomonadota</taxon>
        <taxon>Alphaproteobacteria</taxon>
        <taxon>Hyphomicrobiales</taxon>
        <taxon>Nitrobacteraceae</taxon>
        <taxon>Bradyrhizobium</taxon>
    </lineage>
</organism>